<dbReference type="AlphaFoldDB" id="A0A9J6AC08"/>
<dbReference type="EMBL" id="JACXVP010000002">
    <property type="protein sequence ID" value="KAG5622056.1"/>
    <property type="molecule type" value="Genomic_DNA"/>
</dbReference>
<sequence>MASLSLDSPEEVSGNSNLTLSTQSVVTSMCMKIWQQFDFDGFDYSTFDEVYTQVALLSDNQYVGSQIKGHLKK</sequence>
<accession>A0A9J6AC08</accession>
<evidence type="ECO:0000313" key="1">
    <source>
        <dbReference type="EMBL" id="KAG5622056.1"/>
    </source>
</evidence>
<reference evidence="1 2" key="1">
    <citation type="submission" date="2020-09" db="EMBL/GenBank/DDBJ databases">
        <title>De no assembly of potato wild relative species, Solanum commersonii.</title>
        <authorList>
            <person name="Cho K."/>
        </authorList>
    </citation>
    <scope>NUCLEOTIDE SEQUENCE [LARGE SCALE GENOMIC DNA]</scope>
    <source>
        <strain evidence="1">LZ3.2</strain>
        <tissue evidence="1">Leaf</tissue>
    </source>
</reference>
<organism evidence="1 2">
    <name type="scientific">Solanum commersonii</name>
    <name type="common">Commerson's wild potato</name>
    <name type="synonym">Commerson's nightshade</name>
    <dbReference type="NCBI Taxonomy" id="4109"/>
    <lineage>
        <taxon>Eukaryota</taxon>
        <taxon>Viridiplantae</taxon>
        <taxon>Streptophyta</taxon>
        <taxon>Embryophyta</taxon>
        <taxon>Tracheophyta</taxon>
        <taxon>Spermatophyta</taxon>
        <taxon>Magnoliopsida</taxon>
        <taxon>eudicotyledons</taxon>
        <taxon>Gunneridae</taxon>
        <taxon>Pentapetalae</taxon>
        <taxon>asterids</taxon>
        <taxon>lamiids</taxon>
        <taxon>Solanales</taxon>
        <taxon>Solanaceae</taxon>
        <taxon>Solanoideae</taxon>
        <taxon>Solaneae</taxon>
        <taxon>Solanum</taxon>
    </lineage>
</organism>
<dbReference type="Proteomes" id="UP000824120">
    <property type="component" value="Chromosome 2"/>
</dbReference>
<name>A0A9J6AC08_SOLCO</name>
<gene>
    <name evidence="1" type="ORF">H5410_007274</name>
</gene>
<evidence type="ECO:0000313" key="2">
    <source>
        <dbReference type="Proteomes" id="UP000824120"/>
    </source>
</evidence>
<protein>
    <submittedName>
        <fullName evidence="1">Uncharacterized protein</fullName>
    </submittedName>
</protein>
<comment type="caution">
    <text evidence="1">The sequence shown here is derived from an EMBL/GenBank/DDBJ whole genome shotgun (WGS) entry which is preliminary data.</text>
</comment>
<keyword evidence="2" id="KW-1185">Reference proteome</keyword>
<proteinExistence type="predicted"/>